<evidence type="ECO:0000313" key="5">
    <source>
        <dbReference type="Proteomes" id="UP000492821"/>
    </source>
</evidence>
<evidence type="ECO:0000259" key="4">
    <source>
        <dbReference type="PROSITE" id="PS51076"/>
    </source>
</evidence>
<dbReference type="GO" id="GO:0060395">
    <property type="term" value="P:SMAD protein signal transduction"/>
    <property type="evidence" value="ECO:0007669"/>
    <property type="project" value="TreeGrafter"/>
</dbReference>
<dbReference type="Proteomes" id="UP000492821">
    <property type="component" value="Unassembled WGS sequence"/>
</dbReference>
<dbReference type="Gene3D" id="2.60.200.10">
    <property type="match status" value="1"/>
</dbReference>
<dbReference type="GO" id="GO:0000981">
    <property type="term" value="F:DNA-binding transcription factor activity, RNA polymerase II-specific"/>
    <property type="evidence" value="ECO:0007669"/>
    <property type="project" value="TreeGrafter"/>
</dbReference>
<reference evidence="5" key="1">
    <citation type="journal article" date="2013" name="Genetics">
        <title>The draft genome and transcriptome of Panagrellus redivivus are shaped by the harsh demands of a free-living lifestyle.</title>
        <authorList>
            <person name="Srinivasan J."/>
            <person name="Dillman A.R."/>
            <person name="Macchietto M.G."/>
            <person name="Heikkinen L."/>
            <person name="Lakso M."/>
            <person name="Fracchia K.M."/>
            <person name="Antoshechkin I."/>
            <person name="Mortazavi A."/>
            <person name="Wong G."/>
            <person name="Sternberg P.W."/>
        </authorList>
    </citation>
    <scope>NUCLEOTIDE SEQUENCE [LARGE SCALE GENOMIC DNA]</scope>
    <source>
        <strain evidence="5">MT8872</strain>
    </source>
</reference>
<reference evidence="6" key="2">
    <citation type="submission" date="2020-10" db="UniProtKB">
        <authorList>
            <consortium name="WormBaseParasite"/>
        </authorList>
    </citation>
    <scope>IDENTIFICATION</scope>
</reference>
<dbReference type="GO" id="GO:0009791">
    <property type="term" value="P:post-embryonic development"/>
    <property type="evidence" value="ECO:0007669"/>
    <property type="project" value="UniProtKB-ARBA"/>
</dbReference>
<dbReference type="PANTHER" id="PTHR13703">
    <property type="entry name" value="SMAD"/>
    <property type="match status" value="1"/>
</dbReference>
<proteinExistence type="predicted"/>
<keyword evidence="2" id="KW-0804">Transcription</keyword>
<dbReference type="InterPro" id="IPR008984">
    <property type="entry name" value="SMAD_FHA_dom_sf"/>
</dbReference>
<dbReference type="GO" id="GO:0050793">
    <property type="term" value="P:regulation of developmental process"/>
    <property type="evidence" value="ECO:0007669"/>
    <property type="project" value="UniProtKB-ARBA"/>
</dbReference>
<dbReference type="WBParaSite" id="Pan_g12401.t1">
    <property type="protein sequence ID" value="Pan_g12401.t1"/>
    <property type="gene ID" value="Pan_g12401"/>
</dbReference>
<accession>A0A7E4UST4</accession>
<sequence>MSDIAVRQSGSVCGLYCLDHSYCYYSTLPSLPTFHGYIKQSTPSHLKTQMFSIPPSKQSTSEKFTNYTKDKVLSCCLPKKVSITSLMPPPARMPVPDLVERKRTDDSVSSSANTADSGCFNDEEQSGTNTTTITYLGSTSSTMVGEASVEASNSSSLSFSASSGRHAFPEMMKDYPSTSYQYKPFEPFVNTDGVAPPNADAIDMPSILSMTEVKTASPAKGPSILKRLRNRFRAKTVSCVKGAQSIEYLPIDDGPYIDNLGDNWLKLKYHEFKDVCGTNFESSSTEVSVTGLSQMSSDSRFSIFSVSRPNRDLAVHRVRQCVKEGIRFYYEGRNVWLDCIGPQQIFVQAPLYAYCNSQPLSTVFRLKQGNGMPVFSAVAFDHLLKEAENIGRDSIVAIEQLCSLRISFVKGWGQNYASPTILTLPVWLEVHFLHAFGNVDHVLAKVKQAERDARRAAHARLLEQQAQANIVAA</sequence>
<dbReference type="InterPro" id="IPR017855">
    <property type="entry name" value="SMAD-like_dom_sf"/>
</dbReference>
<feature type="compositionally biased region" description="Polar residues" evidence="3">
    <location>
        <begin position="107"/>
        <end position="116"/>
    </location>
</feature>
<dbReference type="InterPro" id="IPR001132">
    <property type="entry name" value="SMAD_dom_Dwarfin-type"/>
</dbReference>
<feature type="domain" description="MH2" evidence="4">
    <location>
        <begin position="264"/>
        <end position="457"/>
    </location>
</feature>
<dbReference type="GO" id="GO:0070411">
    <property type="term" value="F:I-SMAD binding"/>
    <property type="evidence" value="ECO:0007669"/>
    <property type="project" value="TreeGrafter"/>
</dbReference>
<dbReference type="GO" id="GO:0030509">
    <property type="term" value="P:BMP signaling pathway"/>
    <property type="evidence" value="ECO:0007669"/>
    <property type="project" value="TreeGrafter"/>
</dbReference>
<protein>
    <submittedName>
        <fullName evidence="6">MH2 domain-containing protein</fullName>
    </submittedName>
</protein>
<evidence type="ECO:0000256" key="2">
    <source>
        <dbReference type="ARBA" id="ARBA00023163"/>
    </source>
</evidence>
<evidence type="ECO:0000313" key="6">
    <source>
        <dbReference type="WBParaSite" id="Pan_g12401.t1"/>
    </source>
</evidence>
<evidence type="ECO:0000256" key="1">
    <source>
        <dbReference type="ARBA" id="ARBA00023015"/>
    </source>
</evidence>
<dbReference type="GO" id="GO:0009653">
    <property type="term" value="P:anatomical structure morphogenesis"/>
    <property type="evidence" value="ECO:0007669"/>
    <property type="project" value="TreeGrafter"/>
</dbReference>
<dbReference type="InterPro" id="IPR013790">
    <property type="entry name" value="Dwarfin"/>
</dbReference>
<dbReference type="AlphaFoldDB" id="A0A7E4UST4"/>
<dbReference type="Pfam" id="PF03166">
    <property type="entry name" value="MH2"/>
    <property type="match status" value="1"/>
</dbReference>
<dbReference type="PROSITE" id="PS51076">
    <property type="entry name" value="MH2"/>
    <property type="match status" value="1"/>
</dbReference>
<dbReference type="GO" id="GO:0051239">
    <property type="term" value="P:regulation of multicellular organismal process"/>
    <property type="evidence" value="ECO:0007669"/>
    <property type="project" value="UniProtKB-ARBA"/>
</dbReference>
<name>A0A7E4UST4_PANRE</name>
<dbReference type="GO" id="GO:0071144">
    <property type="term" value="C:heteromeric SMAD protein complex"/>
    <property type="evidence" value="ECO:0007669"/>
    <property type="project" value="TreeGrafter"/>
</dbReference>
<evidence type="ECO:0000256" key="3">
    <source>
        <dbReference type="SAM" id="MobiDB-lite"/>
    </source>
</evidence>
<keyword evidence="1" id="KW-0805">Transcription regulation</keyword>
<dbReference type="GO" id="GO:0030154">
    <property type="term" value="P:cell differentiation"/>
    <property type="evidence" value="ECO:0007669"/>
    <property type="project" value="TreeGrafter"/>
</dbReference>
<dbReference type="SUPFAM" id="SSF49879">
    <property type="entry name" value="SMAD/FHA domain"/>
    <property type="match status" value="1"/>
</dbReference>
<dbReference type="GO" id="GO:0000978">
    <property type="term" value="F:RNA polymerase II cis-regulatory region sequence-specific DNA binding"/>
    <property type="evidence" value="ECO:0007669"/>
    <property type="project" value="TreeGrafter"/>
</dbReference>
<keyword evidence="5" id="KW-1185">Reference proteome</keyword>
<feature type="region of interest" description="Disordered" evidence="3">
    <location>
        <begin position="101"/>
        <end position="126"/>
    </location>
</feature>
<organism evidence="5 6">
    <name type="scientific">Panagrellus redivivus</name>
    <name type="common">Microworm</name>
    <dbReference type="NCBI Taxonomy" id="6233"/>
    <lineage>
        <taxon>Eukaryota</taxon>
        <taxon>Metazoa</taxon>
        <taxon>Ecdysozoa</taxon>
        <taxon>Nematoda</taxon>
        <taxon>Chromadorea</taxon>
        <taxon>Rhabditida</taxon>
        <taxon>Tylenchina</taxon>
        <taxon>Panagrolaimomorpha</taxon>
        <taxon>Panagrolaimoidea</taxon>
        <taxon>Panagrolaimidae</taxon>
        <taxon>Panagrellus</taxon>
    </lineage>
</organism>
<dbReference type="SMART" id="SM00524">
    <property type="entry name" value="DWB"/>
    <property type="match status" value="1"/>
</dbReference>